<dbReference type="InterPro" id="IPR016089">
    <property type="entry name" value="Chalcone_isomerase_bundle_sf"/>
</dbReference>
<name>A0A7R9YAW0_9STRA</name>
<evidence type="ECO:0000259" key="2">
    <source>
        <dbReference type="Pfam" id="PF02431"/>
    </source>
</evidence>
<accession>A0A7R9YAW0</accession>
<feature type="domain" description="Chalcone isomerase" evidence="2">
    <location>
        <begin position="47"/>
        <end position="217"/>
    </location>
</feature>
<dbReference type="InterPro" id="IPR036298">
    <property type="entry name" value="Chalcone_isomerase_sf"/>
</dbReference>
<dbReference type="AlphaFoldDB" id="A0A7R9YAW0"/>
<proteinExistence type="predicted"/>
<dbReference type="InterPro" id="IPR016088">
    <property type="entry name" value="Chalcone_isomerase_3-sand"/>
</dbReference>
<sequence>MSSLCLSALLALALALPSRGAVDVATGIEFPNRITDKDFPGVGDGTLAGTGVRVKKIGPVAVKVYAVGLYVDQRAVQSSLNSFEAFPEETLLGSKAFFKAIRKAPFDKCFQLKMARTVGGEKMVNALSESVRPRMKSELEALSEFQSVLQSGLKGGSCVKNTSFGFAANKGKLIVSINGKQEGVVASRELCDALTDTYLGEGAVSPDAKASFAKGLCNMLKNP</sequence>
<dbReference type="Gene3D" id="1.10.890.20">
    <property type="match status" value="1"/>
</dbReference>
<dbReference type="EMBL" id="HBEA01005750">
    <property type="protein sequence ID" value="CAD8254918.1"/>
    <property type="molecule type" value="Transcribed_RNA"/>
</dbReference>
<dbReference type="PANTHER" id="PTHR47698:SF2">
    <property type="entry name" value="FATTY-ACID-BINDING PROTEIN 3, CHLOROPLASTIC"/>
    <property type="match status" value="1"/>
</dbReference>
<organism evidence="3">
    <name type="scientific">Pinguiococcus pyrenoidosus</name>
    <dbReference type="NCBI Taxonomy" id="172671"/>
    <lineage>
        <taxon>Eukaryota</taxon>
        <taxon>Sar</taxon>
        <taxon>Stramenopiles</taxon>
        <taxon>Ochrophyta</taxon>
        <taxon>Pinguiophyceae</taxon>
        <taxon>Pinguiochrysidales</taxon>
        <taxon>Pinguiochrysidaceae</taxon>
        <taxon>Pinguiococcus</taxon>
    </lineage>
</organism>
<dbReference type="InterPro" id="IPR016087">
    <property type="entry name" value="Chalcone_isomerase"/>
</dbReference>
<reference evidence="3" key="1">
    <citation type="submission" date="2021-01" db="EMBL/GenBank/DDBJ databases">
        <authorList>
            <person name="Corre E."/>
            <person name="Pelletier E."/>
            <person name="Niang G."/>
            <person name="Scheremetjew M."/>
            <person name="Finn R."/>
            <person name="Kale V."/>
            <person name="Holt S."/>
            <person name="Cochrane G."/>
            <person name="Meng A."/>
            <person name="Brown T."/>
            <person name="Cohen L."/>
        </authorList>
    </citation>
    <scope>NUCLEOTIDE SEQUENCE</scope>
    <source>
        <strain evidence="3">CCMP2078</strain>
    </source>
</reference>
<dbReference type="GO" id="GO:0016872">
    <property type="term" value="F:intramolecular lyase activity"/>
    <property type="evidence" value="ECO:0007669"/>
    <property type="project" value="InterPro"/>
</dbReference>
<dbReference type="Gene3D" id="3.50.70.10">
    <property type="match status" value="1"/>
</dbReference>
<dbReference type="Pfam" id="PF02431">
    <property type="entry name" value="Chalcone"/>
    <property type="match status" value="1"/>
</dbReference>
<evidence type="ECO:0000313" key="3">
    <source>
        <dbReference type="EMBL" id="CAD8254918.1"/>
    </source>
</evidence>
<dbReference type="PANTHER" id="PTHR47698">
    <property type="entry name" value="FATTY-ACID-BINDING PROTEIN 3, CHLOROPLASTIC"/>
    <property type="match status" value="1"/>
</dbReference>
<keyword evidence="1" id="KW-0732">Signal</keyword>
<protein>
    <recommendedName>
        <fullName evidence="2">Chalcone isomerase domain-containing protein</fullName>
    </recommendedName>
</protein>
<feature type="chain" id="PRO_5031000508" description="Chalcone isomerase domain-containing protein" evidence="1">
    <location>
        <begin position="21"/>
        <end position="223"/>
    </location>
</feature>
<evidence type="ECO:0000256" key="1">
    <source>
        <dbReference type="SAM" id="SignalP"/>
    </source>
</evidence>
<gene>
    <name evidence="3" type="ORF">PPYR1160_LOCUS4410</name>
</gene>
<dbReference type="SUPFAM" id="SSF54626">
    <property type="entry name" value="Chalcone isomerase"/>
    <property type="match status" value="1"/>
</dbReference>
<feature type="signal peptide" evidence="1">
    <location>
        <begin position="1"/>
        <end position="20"/>
    </location>
</feature>